<dbReference type="EMBL" id="FUWR01000001">
    <property type="protein sequence ID" value="SJZ38886.1"/>
    <property type="molecule type" value="Genomic_DNA"/>
</dbReference>
<comment type="function">
    <text evidence="8 10">Plays an essential role in the initiation and regulation of chromosomal replication. ATP-DnaA binds to the origin of replication (oriC) to initiate formation of the DNA replication initiation complex once per cell cycle. Binds the DnaA box (a 9 base pair repeat at the origin) and separates the double-stranded (ds)DNA. Forms a right-handed helical filament on oriC DNA; dsDNA binds to the exterior of the filament while single-stranded (ss)DNA is stabiized in the filament's interior. The ATP-DnaA-oriC complex binds and stabilizes one strand of the AT-rich DNA unwinding element (DUE), permitting loading of DNA polymerase. After initiation quickly degrades to an ADP-DnaA complex that is not apt for DNA replication. Binds acidic phospholipids.</text>
</comment>
<comment type="caution">
    <text evidence="8">Lacks conserved residue(s) required for the propagation of feature annotation.</text>
</comment>
<evidence type="ECO:0000256" key="7">
    <source>
        <dbReference type="ARBA" id="ARBA00023125"/>
    </source>
</evidence>
<evidence type="ECO:0000256" key="12">
    <source>
        <dbReference type="SAM" id="MobiDB-lite"/>
    </source>
</evidence>
<dbReference type="InterPro" id="IPR018312">
    <property type="entry name" value="Chromosome_initiator_DnaA_CS"/>
</dbReference>
<dbReference type="STRING" id="115783.SAMN02745119_00405"/>
<accession>A0A1T4K908</accession>
<evidence type="ECO:0000256" key="4">
    <source>
        <dbReference type="ARBA" id="ARBA00022741"/>
    </source>
</evidence>
<dbReference type="GO" id="GO:0003688">
    <property type="term" value="F:DNA replication origin binding"/>
    <property type="evidence" value="ECO:0007669"/>
    <property type="project" value="UniProtKB-UniRule"/>
</dbReference>
<name>A0A1T4K908_9BACT</name>
<dbReference type="InterPro" id="IPR010921">
    <property type="entry name" value="Trp_repressor/repl_initiator"/>
</dbReference>
<organism evidence="15 16">
    <name type="scientific">Trichlorobacter thiogenes</name>
    <dbReference type="NCBI Taxonomy" id="115783"/>
    <lineage>
        <taxon>Bacteria</taxon>
        <taxon>Pseudomonadati</taxon>
        <taxon>Thermodesulfobacteriota</taxon>
        <taxon>Desulfuromonadia</taxon>
        <taxon>Geobacterales</taxon>
        <taxon>Geobacteraceae</taxon>
        <taxon>Trichlorobacter</taxon>
    </lineage>
</organism>
<evidence type="ECO:0000259" key="13">
    <source>
        <dbReference type="SMART" id="SM00382"/>
    </source>
</evidence>
<comment type="domain">
    <text evidence="8">Domain I is involved in oligomerization and binding regulators, domain II is flexibile and of varying length in different bacteria, domain III forms the AAA+ region, while domain IV binds dsDNA.</text>
</comment>
<dbReference type="Gene3D" id="1.10.8.60">
    <property type="match status" value="1"/>
</dbReference>
<feature type="region of interest" description="Domain IV, binds dsDNA" evidence="8">
    <location>
        <begin position="351"/>
        <end position="470"/>
    </location>
</feature>
<dbReference type="GO" id="GO:0006275">
    <property type="term" value="P:regulation of DNA replication"/>
    <property type="evidence" value="ECO:0007669"/>
    <property type="project" value="UniProtKB-UniRule"/>
</dbReference>
<evidence type="ECO:0000313" key="15">
    <source>
        <dbReference type="EMBL" id="SJZ38886.1"/>
    </source>
</evidence>
<dbReference type="InterPro" id="IPR001957">
    <property type="entry name" value="Chromosome_initiator_DnaA"/>
</dbReference>
<keyword evidence="5 8" id="KW-0067">ATP-binding</keyword>
<comment type="subunit">
    <text evidence="8">Oligomerizes as a right-handed, spiral filament on DNA at oriC.</text>
</comment>
<evidence type="ECO:0000256" key="9">
    <source>
        <dbReference type="NCBIfam" id="TIGR00362"/>
    </source>
</evidence>
<dbReference type="InterPro" id="IPR003593">
    <property type="entry name" value="AAA+_ATPase"/>
</dbReference>
<feature type="domain" description="Chromosomal replication initiator DnaA C-terminal" evidence="14">
    <location>
        <begin position="378"/>
        <end position="447"/>
    </location>
</feature>
<dbReference type="PANTHER" id="PTHR30050">
    <property type="entry name" value="CHROMOSOMAL REPLICATION INITIATOR PROTEIN DNAA"/>
    <property type="match status" value="1"/>
</dbReference>
<proteinExistence type="inferred from homology"/>
<dbReference type="Pfam" id="PF11638">
    <property type="entry name" value="DnaA_N"/>
    <property type="match status" value="1"/>
</dbReference>
<evidence type="ECO:0000256" key="3">
    <source>
        <dbReference type="ARBA" id="ARBA00022705"/>
    </source>
</evidence>
<dbReference type="Gene3D" id="1.10.1750.10">
    <property type="match status" value="1"/>
</dbReference>
<dbReference type="InterPro" id="IPR024633">
    <property type="entry name" value="DnaA_N_dom"/>
</dbReference>
<dbReference type="FunFam" id="3.40.50.300:FF:000668">
    <property type="entry name" value="Chromosomal replication initiator protein DnaA"/>
    <property type="match status" value="1"/>
</dbReference>
<evidence type="ECO:0000256" key="11">
    <source>
        <dbReference type="RuleBase" id="RU004227"/>
    </source>
</evidence>
<dbReference type="SMART" id="SM00760">
    <property type="entry name" value="Bac_DnaA_C"/>
    <property type="match status" value="1"/>
</dbReference>
<keyword evidence="3 8" id="KW-0235">DNA replication</keyword>
<evidence type="ECO:0000256" key="2">
    <source>
        <dbReference type="ARBA" id="ARBA00022490"/>
    </source>
</evidence>
<evidence type="ECO:0000256" key="1">
    <source>
        <dbReference type="ARBA" id="ARBA00006583"/>
    </source>
</evidence>
<comment type="similarity">
    <text evidence="1 8 11">Belongs to the DnaA family.</text>
</comment>
<dbReference type="InterPro" id="IPR038454">
    <property type="entry name" value="DnaA_N_sf"/>
</dbReference>
<keyword evidence="16" id="KW-1185">Reference proteome</keyword>
<dbReference type="GO" id="GO:0008289">
    <property type="term" value="F:lipid binding"/>
    <property type="evidence" value="ECO:0007669"/>
    <property type="project" value="UniProtKB-KW"/>
</dbReference>
<comment type="subcellular location">
    <subcellularLocation>
        <location evidence="8">Cytoplasm</location>
    </subcellularLocation>
</comment>
<dbReference type="GO" id="GO:0005737">
    <property type="term" value="C:cytoplasm"/>
    <property type="evidence" value="ECO:0007669"/>
    <property type="project" value="UniProtKB-SubCell"/>
</dbReference>
<keyword evidence="2 8" id="KW-0963">Cytoplasm</keyword>
<dbReference type="InterPro" id="IPR027417">
    <property type="entry name" value="P-loop_NTPase"/>
</dbReference>
<evidence type="ECO:0000256" key="8">
    <source>
        <dbReference type="HAMAP-Rule" id="MF_00377"/>
    </source>
</evidence>
<feature type="binding site" evidence="8">
    <location>
        <position position="183"/>
    </location>
    <ligand>
        <name>ATP</name>
        <dbReference type="ChEBI" id="CHEBI:30616"/>
    </ligand>
</feature>
<dbReference type="InterPro" id="IPR020591">
    <property type="entry name" value="Chromosome_initiator_DnaA-like"/>
</dbReference>
<evidence type="ECO:0000256" key="10">
    <source>
        <dbReference type="RuleBase" id="RU000577"/>
    </source>
</evidence>
<feature type="binding site" evidence="8">
    <location>
        <position position="179"/>
    </location>
    <ligand>
        <name>ATP</name>
        <dbReference type="ChEBI" id="CHEBI:30616"/>
    </ligand>
</feature>
<dbReference type="Pfam" id="PF00308">
    <property type="entry name" value="Bac_DnaA"/>
    <property type="match status" value="1"/>
</dbReference>
<evidence type="ECO:0000313" key="16">
    <source>
        <dbReference type="Proteomes" id="UP000190102"/>
    </source>
</evidence>
<feature type="binding site" evidence="8">
    <location>
        <position position="182"/>
    </location>
    <ligand>
        <name>ATP</name>
        <dbReference type="ChEBI" id="CHEBI:30616"/>
    </ligand>
</feature>
<dbReference type="CDD" id="cd06571">
    <property type="entry name" value="Bac_DnaA_C"/>
    <property type="match status" value="1"/>
</dbReference>
<dbReference type="GO" id="GO:0005886">
    <property type="term" value="C:plasma membrane"/>
    <property type="evidence" value="ECO:0007669"/>
    <property type="project" value="TreeGrafter"/>
</dbReference>
<evidence type="ECO:0000256" key="5">
    <source>
        <dbReference type="ARBA" id="ARBA00022840"/>
    </source>
</evidence>
<dbReference type="SMART" id="SM00382">
    <property type="entry name" value="AAA"/>
    <property type="match status" value="1"/>
</dbReference>
<gene>
    <name evidence="8" type="primary">dnaA</name>
    <name evidence="15" type="ORF">SAMN02745119_00405</name>
</gene>
<keyword evidence="6 8" id="KW-0446">Lipid-binding</keyword>
<evidence type="ECO:0000259" key="14">
    <source>
        <dbReference type="SMART" id="SM00760"/>
    </source>
</evidence>
<dbReference type="AlphaFoldDB" id="A0A1T4K908"/>
<feature type="domain" description="AAA+ ATPase" evidence="13">
    <location>
        <begin position="168"/>
        <end position="295"/>
    </location>
</feature>
<dbReference type="SUPFAM" id="SSF52540">
    <property type="entry name" value="P-loop containing nucleoside triphosphate hydrolases"/>
    <property type="match status" value="1"/>
</dbReference>
<dbReference type="GO" id="GO:0006270">
    <property type="term" value="P:DNA replication initiation"/>
    <property type="evidence" value="ECO:0007669"/>
    <property type="project" value="UniProtKB-UniRule"/>
</dbReference>
<protein>
    <recommendedName>
        <fullName evidence="8 9">Chromosomal replication initiator protein DnaA</fullName>
    </recommendedName>
</protein>
<feature type="region of interest" description="Disordered" evidence="12">
    <location>
        <begin position="103"/>
        <end position="133"/>
    </location>
</feature>
<dbReference type="GO" id="GO:0005524">
    <property type="term" value="F:ATP binding"/>
    <property type="evidence" value="ECO:0007669"/>
    <property type="project" value="UniProtKB-UniRule"/>
</dbReference>
<dbReference type="CDD" id="cd00009">
    <property type="entry name" value="AAA"/>
    <property type="match status" value="1"/>
</dbReference>
<dbReference type="PRINTS" id="PR00051">
    <property type="entry name" value="DNAA"/>
</dbReference>
<dbReference type="FunFam" id="1.10.8.60:FF:000003">
    <property type="entry name" value="Chromosomal replication initiator protein DnaA"/>
    <property type="match status" value="1"/>
</dbReference>
<dbReference type="PROSITE" id="PS01008">
    <property type="entry name" value="DNAA"/>
    <property type="match status" value="1"/>
</dbReference>
<dbReference type="Gene3D" id="3.30.300.180">
    <property type="match status" value="1"/>
</dbReference>
<dbReference type="SUPFAM" id="SSF48295">
    <property type="entry name" value="TrpR-like"/>
    <property type="match status" value="1"/>
</dbReference>
<reference evidence="16" key="1">
    <citation type="submission" date="2017-02" db="EMBL/GenBank/DDBJ databases">
        <authorList>
            <person name="Varghese N."/>
            <person name="Submissions S."/>
        </authorList>
    </citation>
    <scope>NUCLEOTIDE SEQUENCE [LARGE SCALE GENOMIC DNA]</scope>
    <source>
        <strain evidence="16">ATCC BAA-34</strain>
    </source>
</reference>
<dbReference type="InterPro" id="IPR013317">
    <property type="entry name" value="DnaA_dom"/>
</dbReference>
<feature type="binding site" evidence="8">
    <location>
        <position position="181"/>
    </location>
    <ligand>
        <name>ATP</name>
        <dbReference type="ChEBI" id="CHEBI:30616"/>
    </ligand>
</feature>
<keyword evidence="4 8" id="KW-0547">Nucleotide-binding</keyword>
<dbReference type="HAMAP" id="MF_00377">
    <property type="entry name" value="DnaA_bact"/>
    <property type="match status" value="1"/>
</dbReference>
<dbReference type="Proteomes" id="UP000190102">
    <property type="component" value="Unassembled WGS sequence"/>
</dbReference>
<dbReference type="InterPro" id="IPR013159">
    <property type="entry name" value="DnaA_C"/>
</dbReference>
<dbReference type="NCBIfam" id="TIGR00362">
    <property type="entry name" value="DnaA"/>
    <property type="match status" value="1"/>
</dbReference>
<dbReference type="PANTHER" id="PTHR30050:SF2">
    <property type="entry name" value="CHROMOSOMAL REPLICATION INITIATOR PROTEIN DNAA"/>
    <property type="match status" value="1"/>
</dbReference>
<sequence length="470" mass="53745">MTALPRMDWNQINMPSSKQTTMHTIWNQTATNLEKVISPQNYANWIQPIQFSHADTQSIYLSVPNLFFKEWLDDNYVDLINSALSVTADKNMLVSFIVQEKDPETLPEEPQEAPLVKQTTTNQQKETPLHKETPTLNPRYTFDQFVSGVGNQFAHAAAMAVANNPAITYNPLFIYGGVGLGKSHLLNAVGHKIMSDNNNTRVCYCSAEKFMHDMVNCIKLNKMDEFRERFRSIDVLLIDDIQFIARKERTQVEFFHTFNALYEAGKQIIITSDKFPREIDLEDRLRSRFEWGLIADIQAPDLETKIAILKKKADSNKIQLPDDVAYFLASSDTRNIRELEGMLIRLGAYSSLQHIPITLTMAKNNLKDILVDKRKEITVELIQKTVADHFGLKVADLKSEKRLKAFVQARQIAIWLCRDMTTASYPDIGSRFGGKDHSTVIHATKKIEKLLTEDPNLLKTMDELKEIILH</sequence>
<feature type="compositionally biased region" description="Polar residues" evidence="12">
    <location>
        <begin position="117"/>
        <end position="126"/>
    </location>
</feature>
<dbReference type="Gene3D" id="3.40.50.300">
    <property type="entry name" value="P-loop containing nucleotide triphosphate hydrolases"/>
    <property type="match status" value="1"/>
</dbReference>
<evidence type="ECO:0000256" key="6">
    <source>
        <dbReference type="ARBA" id="ARBA00023121"/>
    </source>
</evidence>
<dbReference type="Pfam" id="PF08299">
    <property type="entry name" value="Bac_DnaA_C"/>
    <property type="match status" value="1"/>
</dbReference>
<keyword evidence="7 8" id="KW-0238">DNA-binding</keyword>
<feature type="region of interest" description="Domain I, interacts with DnaA modulators" evidence="8">
    <location>
        <begin position="1"/>
        <end position="109"/>
    </location>
</feature>